<feature type="region of interest" description="Disordered" evidence="10">
    <location>
        <begin position="250"/>
        <end position="272"/>
    </location>
</feature>
<dbReference type="InterPro" id="IPR011712">
    <property type="entry name" value="Sig_transdc_His_kin_sub3_dim/P"/>
</dbReference>
<keyword evidence="14" id="KW-1185">Reference proteome</keyword>
<keyword evidence="5" id="KW-0547">Nucleotide-binding</keyword>
<dbReference type="Gene3D" id="1.20.5.1930">
    <property type="match status" value="1"/>
</dbReference>
<dbReference type="EC" id="2.7.13.3" evidence="2"/>
<sequence>MRQREARWIDEVRPVPGGWLGKALLVALFVALVVSDVLNADVILTDPQGWVELILPYIPLLALLAGVVSGAVAWIVMFVVFLSMGIPTELLSASMIPMLITVGLATYALPRVPAGVFSGLVLILVLFSGLINPEIGQGFIFLGISTVCAIGAGLAANAMYGRSLKYAEEVSDLKEAQARIRNSERKRLAHELHDIVAHDVTVIAMQARRAEFVADDPVKTAQILEGIGDSASQALQDLRSLVMLLKTQTDDQSDADATNTESDDPKLSGETTTSVGLVHDMRNVVDTVERGGFRAALEIEGPVASIPASLRQALRRTVRELGTNILKHGKPDTDVQIQLLIDQDQVTLRSTNEISSERPISSSRTGLEAMRARCEVFGGEVVTGSKRGVWTTTMTIPFDRQPVSETSQGASHDSTAARR</sequence>
<feature type="domain" description="Signal transduction histidine kinase subgroup 3 dimerisation and phosphoacceptor" evidence="12">
    <location>
        <begin position="184"/>
        <end position="248"/>
    </location>
</feature>
<evidence type="ECO:0000256" key="4">
    <source>
        <dbReference type="ARBA" id="ARBA00022679"/>
    </source>
</evidence>
<dbReference type="PANTHER" id="PTHR24421">
    <property type="entry name" value="NITRATE/NITRITE SENSOR PROTEIN NARX-RELATED"/>
    <property type="match status" value="1"/>
</dbReference>
<keyword evidence="8" id="KW-0902">Two-component regulatory system</keyword>
<evidence type="ECO:0000313" key="14">
    <source>
        <dbReference type="Proteomes" id="UP001183794"/>
    </source>
</evidence>
<keyword evidence="11" id="KW-0472">Membrane</keyword>
<dbReference type="Gene3D" id="3.30.565.10">
    <property type="entry name" value="Histidine kinase-like ATPase, C-terminal domain"/>
    <property type="match status" value="1"/>
</dbReference>
<dbReference type="RefSeq" id="WP_310170657.1">
    <property type="nucleotide sequence ID" value="NZ_BAABHE010000002.1"/>
</dbReference>
<keyword evidence="11" id="KW-0812">Transmembrane</keyword>
<feature type="transmembrane region" description="Helical" evidence="11">
    <location>
        <begin position="115"/>
        <end position="132"/>
    </location>
</feature>
<feature type="transmembrane region" description="Helical" evidence="11">
    <location>
        <begin position="90"/>
        <end position="109"/>
    </location>
</feature>
<dbReference type="InterPro" id="IPR050482">
    <property type="entry name" value="Sensor_HK_TwoCompSys"/>
</dbReference>
<keyword evidence="6 13" id="KW-0418">Kinase</keyword>
<feature type="coiled-coil region" evidence="9">
    <location>
        <begin position="166"/>
        <end position="193"/>
    </location>
</feature>
<comment type="caution">
    <text evidence="13">The sequence shown here is derived from an EMBL/GenBank/DDBJ whole genome shotgun (WGS) entry which is preliminary data.</text>
</comment>
<reference evidence="13 14" key="1">
    <citation type="submission" date="2023-07" db="EMBL/GenBank/DDBJ databases">
        <title>Sequencing the genomes of 1000 actinobacteria strains.</title>
        <authorList>
            <person name="Klenk H.-P."/>
        </authorList>
    </citation>
    <scope>NUCLEOTIDE SEQUENCE [LARGE SCALE GENOMIC DNA]</scope>
    <source>
        <strain evidence="13 14">DSM 22966</strain>
    </source>
</reference>
<dbReference type="Pfam" id="PF07730">
    <property type="entry name" value="HisKA_3"/>
    <property type="match status" value="1"/>
</dbReference>
<dbReference type="EMBL" id="JAVDYJ010000001">
    <property type="protein sequence ID" value="MDR7346126.1"/>
    <property type="molecule type" value="Genomic_DNA"/>
</dbReference>
<dbReference type="GO" id="GO:0016301">
    <property type="term" value="F:kinase activity"/>
    <property type="evidence" value="ECO:0007669"/>
    <property type="project" value="UniProtKB-KW"/>
</dbReference>
<keyword evidence="3" id="KW-0597">Phosphoprotein</keyword>
<evidence type="ECO:0000259" key="12">
    <source>
        <dbReference type="Pfam" id="PF07730"/>
    </source>
</evidence>
<evidence type="ECO:0000313" key="13">
    <source>
        <dbReference type="EMBL" id="MDR7346126.1"/>
    </source>
</evidence>
<name>A0ABU2AYK8_9MICC</name>
<comment type="catalytic activity">
    <reaction evidence="1">
        <text>ATP + protein L-histidine = ADP + protein N-phospho-L-histidine.</text>
        <dbReference type="EC" id="2.7.13.3"/>
    </reaction>
</comment>
<evidence type="ECO:0000256" key="9">
    <source>
        <dbReference type="SAM" id="Coils"/>
    </source>
</evidence>
<dbReference type="SUPFAM" id="SSF55874">
    <property type="entry name" value="ATPase domain of HSP90 chaperone/DNA topoisomerase II/histidine kinase"/>
    <property type="match status" value="1"/>
</dbReference>
<gene>
    <name evidence="13" type="ORF">J2S62_000383</name>
</gene>
<organism evidence="13 14">
    <name type="scientific">Enteractinococcus fodinae</name>
    <dbReference type="NCBI Taxonomy" id="684663"/>
    <lineage>
        <taxon>Bacteria</taxon>
        <taxon>Bacillati</taxon>
        <taxon>Actinomycetota</taxon>
        <taxon>Actinomycetes</taxon>
        <taxon>Micrococcales</taxon>
        <taxon>Micrococcaceae</taxon>
    </lineage>
</organism>
<feature type="compositionally biased region" description="Polar residues" evidence="10">
    <location>
        <begin position="403"/>
        <end position="419"/>
    </location>
</feature>
<keyword evidence="7" id="KW-0067">ATP-binding</keyword>
<evidence type="ECO:0000256" key="10">
    <source>
        <dbReference type="SAM" id="MobiDB-lite"/>
    </source>
</evidence>
<feature type="transmembrane region" description="Helical" evidence="11">
    <location>
        <begin position="20"/>
        <end position="38"/>
    </location>
</feature>
<protein>
    <recommendedName>
        <fullName evidence="2">histidine kinase</fullName>
        <ecNumber evidence="2">2.7.13.3</ecNumber>
    </recommendedName>
</protein>
<dbReference type="InterPro" id="IPR036890">
    <property type="entry name" value="HATPase_C_sf"/>
</dbReference>
<evidence type="ECO:0000256" key="3">
    <source>
        <dbReference type="ARBA" id="ARBA00022553"/>
    </source>
</evidence>
<feature type="transmembrane region" description="Helical" evidence="11">
    <location>
        <begin position="139"/>
        <end position="160"/>
    </location>
</feature>
<evidence type="ECO:0000256" key="11">
    <source>
        <dbReference type="SAM" id="Phobius"/>
    </source>
</evidence>
<evidence type="ECO:0000256" key="5">
    <source>
        <dbReference type="ARBA" id="ARBA00022741"/>
    </source>
</evidence>
<feature type="transmembrane region" description="Helical" evidence="11">
    <location>
        <begin position="58"/>
        <end position="83"/>
    </location>
</feature>
<evidence type="ECO:0000256" key="2">
    <source>
        <dbReference type="ARBA" id="ARBA00012438"/>
    </source>
</evidence>
<dbReference type="PANTHER" id="PTHR24421:SF10">
    <property type="entry name" value="NITRATE_NITRITE SENSOR PROTEIN NARQ"/>
    <property type="match status" value="1"/>
</dbReference>
<keyword evidence="4" id="KW-0808">Transferase</keyword>
<accession>A0ABU2AYK8</accession>
<evidence type="ECO:0000256" key="6">
    <source>
        <dbReference type="ARBA" id="ARBA00022777"/>
    </source>
</evidence>
<evidence type="ECO:0000256" key="7">
    <source>
        <dbReference type="ARBA" id="ARBA00022840"/>
    </source>
</evidence>
<evidence type="ECO:0000256" key="8">
    <source>
        <dbReference type="ARBA" id="ARBA00023012"/>
    </source>
</evidence>
<dbReference type="Proteomes" id="UP001183794">
    <property type="component" value="Unassembled WGS sequence"/>
</dbReference>
<keyword evidence="9" id="KW-0175">Coiled coil</keyword>
<evidence type="ECO:0000256" key="1">
    <source>
        <dbReference type="ARBA" id="ARBA00000085"/>
    </source>
</evidence>
<feature type="region of interest" description="Disordered" evidence="10">
    <location>
        <begin position="399"/>
        <end position="419"/>
    </location>
</feature>
<keyword evidence="11" id="KW-1133">Transmembrane helix</keyword>
<proteinExistence type="predicted"/>